<sequence length="359" mass="39532">MRRYRVFLGAPRVLASESSSTPTDIGTQPPHWHTVSYNAQSGNDESESLGKSTSYSALNRSLSLLSAGDIEFANQNISTVYKGVIFREDEPDGLHLDNEESLDQDYTRDSVEEYDDSWTTTNVDIVPDRSVAGEVVSLNNPALPQGGSLIRRESTRSTLSHSFYSDSESSIAMFPNFQFSLHELVNLSALMSERNIQRNQGAAAARKMTKLSFLAGVLEVDGPDVVELKRGPDAGMEVALLKLIVGDDRGSIIKITAWRQTAEEWAGSDEANHPAIKKGDIVCFKNVWFCEAPPDVPTVTANPKIRSSHEICYRSLPVVPADRRFTPDLRLGRGDAAVRRVADMAMWMERIAGLASGPR</sequence>
<dbReference type="EMBL" id="MU128955">
    <property type="protein sequence ID" value="KAF9514919.1"/>
    <property type="molecule type" value="Genomic_DNA"/>
</dbReference>
<gene>
    <name evidence="1" type="ORF">BS47DRAFT_1342527</name>
</gene>
<organism evidence="1 2">
    <name type="scientific">Hydnum rufescens UP504</name>
    <dbReference type="NCBI Taxonomy" id="1448309"/>
    <lineage>
        <taxon>Eukaryota</taxon>
        <taxon>Fungi</taxon>
        <taxon>Dikarya</taxon>
        <taxon>Basidiomycota</taxon>
        <taxon>Agaricomycotina</taxon>
        <taxon>Agaricomycetes</taxon>
        <taxon>Cantharellales</taxon>
        <taxon>Hydnaceae</taxon>
        <taxon>Hydnum</taxon>
    </lineage>
</organism>
<dbReference type="OrthoDB" id="2570580at2759"/>
<name>A0A9P6AZY6_9AGAM</name>
<reference evidence="1" key="1">
    <citation type="journal article" date="2020" name="Nat. Commun.">
        <title>Large-scale genome sequencing of mycorrhizal fungi provides insights into the early evolution of symbiotic traits.</title>
        <authorList>
            <person name="Miyauchi S."/>
            <person name="Kiss E."/>
            <person name="Kuo A."/>
            <person name="Drula E."/>
            <person name="Kohler A."/>
            <person name="Sanchez-Garcia M."/>
            <person name="Morin E."/>
            <person name="Andreopoulos B."/>
            <person name="Barry K.W."/>
            <person name="Bonito G."/>
            <person name="Buee M."/>
            <person name="Carver A."/>
            <person name="Chen C."/>
            <person name="Cichocki N."/>
            <person name="Clum A."/>
            <person name="Culley D."/>
            <person name="Crous P.W."/>
            <person name="Fauchery L."/>
            <person name="Girlanda M."/>
            <person name="Hayes R.D."/>
            <person name="Keri Z."/>
            <person name="LaButti K."/>
            <person name="Lipzen A."/>
            <person name="Lombard V."/>
            <person name="Magnuson J."/>
            <person name="Maillard F."/>
            <person name="Murat C."/>
            <person name="Nolan M."/>
            <person name="Ohm R.A."/>
            <person name="Pangilinan J."/>
            <person name="Pereira M.F."/>
            <person name="Perotto S."/>
            <person name="Peter M."/>
            <person name="Pfister S."/>
            <person name="Riley R."/>
            <person name="Sitrit Y."/>
            <person name="Stielow J.B."/>
            <person name="Szollosi G."/>
            <person name="Zifcakova L."/>
            <person name="Stursova M."/>
            <person name="Spatafora J.W."/>
            <person name="Tedersoo L."/>
            <person name="Vaario L.M."/>
            <person name="Yamada A."/>
            <person name="Yan M."/>
            <person name="Wang P."/>
            <person name="Xu J."/>
            <person name="Bruns T."/>
            <person name="Baldrian P."/>
            <person name="Vilgalys R."/>
            <person name="Dunand C."/>
            <person name="Henrissat B."/>
            <person name="Grigoriev I.V."/>
            <person name="Hibbett D."/>
            <person name="Nagy L.G."/>
            <person name="Martin F.M."/>
        </authorList>
    </citation>
    <scope>NUCLEOTIDE SEQUENCE</scope>
    <source>
        <strain evidence="1">UP504</strain>
    </source>
</reference>
<dbReference type="Proteomes" id="UP000886523">
    <property type="component" value="Unassembled WGS sequence"/>
</dbReference>
<evidence type="ECO:0000313" key="2">
    <source>
        <dbReference type="Proteomes" id="UP000886523"/>
    </source>
</evidence>
<comment type="caution">
    <text evidence="1">The sequence shown here is derived from an EMBL/GenBank/DDBJ whole genome shotgun (WGS) entry which is preliminary data.</text>
</comment>
<dbReference type="AlphaFoldDB" id="A0A9P6AZY6"/>
<evidence type="ECO:0000313" key="1">
    <source>
        <dbReference type="EMBL" id="KAF9514919.1"/>
    </source>
</evidence>
<accession>A0A9P6AZY6</accession>
<dbReference type="InterPro" id="IPR012340">
    <property type="entry name" value="NA-bd_OB-fold"/>
</dbReference>
<protein>
    <submittedName>
        <fullName evidence="1">Uncharacterized protein</fullName>
    </submittedName>
</protein>
<keyword evidence="2" id="KW-1185">Reference proteome</keyword>
<proteinExistence type="predicted"/>
<dbReference type="SUPFAM" id="SSF50249">
    <property type="entry name" value="Nucleic acid-binding proteins"/>
    <property type="match status" value="1"/>
</dbReference>